<dbReference type="AlphaFoldDB" id="A0A2T7NV22"/>
<feature type="domain" description="ABC transporter" evidence="5">
    <location>
        <begin position="353"/>
        <end position="547"/>
    </location>
</feature>
<protein>
    <recommendedName>
        <fullName evidence="5">ABC transporter domain-containing protein</fullName>
    </recommendedName>
</protein>
<proteinExistence type="predicted"/>
<dbReference type="PANTHER" id="PTHR19229:SF36">
    <property type="entry name" value="ATP-BINDING CASSETTE SUB-FAMILY A MEMBER 2"/>
    <property type="match status" value="1"/>
</dbReference>
<feature type="transmembrane region" description="Helical" evidence="4">
    <location>
        <begin position="25"/>
        <end position="46"/>
    </location>
</feature>
<dbReference type="Gene3D" id="3.40.50.300">
    <property type="entry name" value="P-loop containing nucleotide triphosphate hydrolases"/>
    <property type="match status" value="1"/>
</dbReference>
<dbReference type="InterPro" id="IPR027417">
    <property type="entry name" value="P-loop_NTPase"/>
</dbReference>
<feature type="region of interest" description="Disordered" evidence="3">
    <location>
        <begin position="513"/>
        <end position="547"/>
    </location>
</feature>
<feature type="transmembrane region" description="Helical" evidence="4">
    <location>
        <begin position="275"/>
        <end position="298"/>
    </location>
</feature>
<evidence type="ECO:0000313" key="6">
    <source>
        <dbReference type="EMBL" id="PVD25013.1"/>
    </source>
</evidence>
<reference evidence="6 7" key="1">
    <citation type="submission" date="2018-04" db="EMBL/GenBank/DDBJ databases">
        <title>The genome of golden apple snail Pomacea canaliculata provides insight into stress tolerance and invasive adaptation.</title>
        <authorList>
            <person name="Liu C."/>
            <person name="Liu B."/>
            <person name="Ren Y."/>
            <person name="Zhang Y."/>
            <person name="Wang H."/>
            <person name="Li S."/>
            <person name="Jiang F."/>
            <person name="Yin L."/>
            <person name="Zhang G."/>
            <person name="Qian W."/>
            <person name="Fan W."/>
        </authorList>
    </citation>
    <scope>NUCLEOTIDE SEQUENCE [LARGE SCALE GENOMIC DNA]</scope>
    <source>
        <strain evidence="6">SZHN2017</strain>
        <tissue evidence="6">Muscle</tissue>
    </source>
</reference>
<evidence type="ECO:0000256" key="3">
    <source>
        <dbReference type="SAM" id="MobiDB-lite"/>
    </source>
</evidence>
<dbReference type="GO" id="GO:0005319">
    <property type="term" value="F:lipid transporter activity"/>
    <property type="evidence" value="ECO:0007669"/>
    <property type="project" value="TreeGrafter"/>
</dbReference>
<keyword evidence="1" id="KW-0813">Transport</keyword>
<dbReference type="Proteomes" id="UP000245119">
    <property type="component" value="Linkage Group LG9"/>
</dbReference>
<dbReference type="OrthoDB" id="6512918at2759"/>
<keyword evidence="2" id="KW-0677">Repeat</keyword>
<dbReference type="PANTHER" id="PTHR19229">
    <property type="entry name" value="ATP-BINDING CASSETTE TRANSPORTER SUBFAMILY A ABCA"/>
    <property type="match status" value="1"/>
</dbReference>
<accession>A0A2T7NV22</accession>
<dbReference type="Pfam" id="PF00005">
    <property type="entry name" value="ABC_tran"/>
    <property type="match status" value="1"/>
</dbReference>
<dbReference type="GO" id="GO:0016887">
    <property type="term" value="F:ATP hydrolysis activity"/>
    <property type="evidence" value="ECO:0007669"/>
    <property type="project" value="InterPro"/>
</dbReference>
<comment type="caution">
    <text evidence="6">The sequence shown here is derived from an EMBL/GenBank/DDBJ whole genome shotgun (WGS) entry which is preliminary data.</text>
</comment>
<dbReference type="GO" id="GO:0005524">
    <property type="term" value="F:ATP binding"/>
    <property type="evidence" value="ECO:0007669"/>
    <property type="project" value="InterPro"/>
</dbReference>
<dbReference type="InterPro" id="IPR026082">
    <property type="entry name" value="ABCA"/>
</dbReference>
<dbReference type="SUPFAM" id="SSF52540">
    <property type="entry name" value="P-loop containing nucleoside triphosphate hydrolases"/>
    <property type="match status" value="1"/>
</dbReference>
<keyword evidence="4" id="KW-1133">Transmembrane helix</keyword>
<dbReference type="InterPro" id="IPR017871">
    <property type="entry name" value="ABC_transporter-like_CS"/>
</dbReference>
<dbReference type="EMBL" id="PZQS01000009">
    <property type="protein sequence ID" value="PVD25013.1"/>
    <property type="molecule type" value="Genomic_DNA"/>
</dbReference>
<dbReference type="InterPro" id="IPR003439">
    <property type="entry name" value="ABC_transporter-like_ATP-bd"/>
</dbReference>
<feature type="compositionally biased region" description="Basic and acidic residues" evidence="3">
    <location>
        <begin position="533"/>
        <end position="547"/>
    </location>
</feature>
<feature type="transmembrane region" description="Helical" evidence="4">
    <location>
        <begin position="230"/>
        <end position="254"/>
    </location>
</feature>
<name>A0A2T7NV22_POMCA</name>
<gene>
    <name evidence="6" type="ORF">C0Q70_15510</name>
</gene>
<sequence>MAFFRQLGLMMWKNWLLHRRKPCTFIFEIILPVLFAILILAMRGLVKPKTVNNNTFYSPQSLHNTSFLSHDITIGFVPNYTVTNKIMEDVVTMFNNRTMTSMGFNSEEDLLSFYMDHPPTAASNTTTFGVVFNGLSTTPSCRTLSLIVSDPLQVVLTTGSPLVIISSTKAMHLERALLESMRLMGLKPSVHWLSWFLTSFIFLVVAMAFYAILFGIPVNGGAVLNNTNMGLFYVFLLCYAISLITFCFMISAITQKGAGAQWSNFHQPATVDDNFALLHAMIMLLVDAVIYLLITWYIDNVHPGEFGVPKPVYFCFTKSYWLGSKGYVKMDSDTTDTDGKHFEQEPSFLRPGIQICNLTKKFGKGKVAVNSLKLNMYEGQITVLLGHNGAGKTTTMSMITGFIPPTSGTALMNGLDIRTDIDTVRKSLGLCPQHDILYDTLTVEEHLTFFAKVSGSLTVWSFFPICITIADIDTNMYNFLLISQNLSGGQKRKLSVGIALISGSKIVVLDEPSSGMDPAARRQTWELTSAPSSREDTAADDPLHGRG</sequence>
<keyword evidence="4" id="KW-0812">Transmembrane</keyword>
<feature type="transmembrane region" description="Helical" evidence="4">
    <location>
        <begin position="192"/>
        <end position="218"/>
    </location>
</feature>
<dbReference type="STRING" id="400727.A0A2T7NV22"/>
<organism evidence="6 7">
    <name type="scientific">Pomacea canaliculata</name>
    <name type="common">Golden apple snail</name>
    <dbReference type="NCBI Taxonomy" id="400727"/>
    <lineage>
        <taxon>Eukaryota</taxon>
        <taxon>Metazoa</taxon>
        <taxon>Spiralia</taxon>
        <taxon>Lophotrochozoa</taxon>
        <taxon>Mollusca</taxon>
        <taxon>Gastropoda</taxon>
        <taxon>Caenogastropoda</taxon>
        <taxon>Architaenioglossa</taxon>
        <taxon>Ampullarioidea</taxon>
        <taxon>Ampullariidae</taxon>
        <taxon>Pomacea</taxon>
    </lineage>
</organism>
<evidence type="ECO:0000313" key="7">
    <source>
        <dbReference type="Proteomes" id="UP000245119"/>
    </source>
</evidence>
<dbReference type="CDD" id="cd03263">
    <property type="entry name" value="ABC_subfamily_A"/>
    <property type="match status" value="1"/>
</dbReference>
<dbReference type="GO" id="GO:0140359">
    <property type="term" value="F:ABC-type transporter activity"/>
    <property type="evidence" value="ECO:0007669"/>
    <property type="project" value="InterPro"/>
</dbReference>
<keyword evidence="4" id="KW-0472">Membrane</keyword>
<evidence type="ECO:0000259" key="5">
    <source>
        <dbReference type="PROSITE" id="PS50893"/>
    </source>
</evidence>
<dbReference type="PROSITE" id="PS50893">
    <property type="entry name" value="ABC_TRANSPORTER_2"/>
    <property type="match status" value="1"/>
</dbReference>
<dbReference type="GO" id="GO:0016020">
    <property type="term" value="C:membrane"/>
    <property type="evidence" value="ECO:0007669"/>
    <property type="project" value="InterPro"/>
</dbReference>
<evidence type="ECO:0000256" key="2">
    <source>
        <dbReference type="ARBA" id="ARBA00022737"/>
    </source>
</evidence>
<keyword evidence="7" id="KW-1185">Reference proteome</keyword>
<dbReference type="PROSITE" id="PS00211">
    <property type="entry name" value="ABC_TRANSPORTER_1"/>
    <property type="match status" value="1"/>
</dbReference>
<evidence type="ECO:0000256" key="1">
    <source>
        <dbReference type="ARBA" id="ARBA00022448"/>
    </source>
</evidence>
<evidence type="ECO:0000256" key="4">
    <source>
        <dbReference type="SAM" id="Phobius"/>
    </source>
</evidence>